<dbReference type="Pfam" id="PF13560">
    <property type="entry name" value="HTH_31"/>
    <property type="match status" value="1"/>
</dbReference>
<dbReference type="SMART" id="SM00530">
    <property type="entry name" value="HTH_XRE"/>
    <property type="match status" value="1"/>
</dbReference>
<comment type="caution">
    <text evidence="2">The sequence shown here is derived from an EMBL/GenBank/DDBJ whole genome shotgun (WGS) entry which is preliminary data.</text>
</comment>
<feature type="domain" description="HTH cro/C1-type" evidence="1">
    <location>
        <begin position="22"/>
        <end position="75"/>
    </location>
</feature>
<dbReference type="PROSITE" id="PS50943">
    <property type="entry name" value="HTH_CROC1"/>
    <property type="match status" value="1"/>
</dbReference>
<keyword evidence="3" id="KW-1185">Reference proteome</keyword>
<dbReference type="InterPro" id="IPR010982">
    <property type="entry name" value="Lambda_DNA-bd_dom_sf"/>
</dbReference>
<reference evidence="2 3" key="1">
    <citation type="submission" date="2021-08" db="EMBL/GenBank/DDBJ databases">
        <title>Streptomyces sp. PTM05 isolated from lichen.</title>
        <authorList>
            <person name="Somphong A."/>
            <person name="Phongsopitanun W."/>
            <person name="Tanasupawat S."/>
        </authorList>
    </citation>
    <scope>NUCLEOTIDE SEQUENCE [LARGE SCALE GENOMIC DNA]</scope>
    <source>
        <strain evidence="2 3">Ptm05</strain>
    </source>
</reference>
<dbReference type="Pfam" id="PF19054">
    <property type="entry name" value="DUF5753"/>
    <property type="match status" value="1"/>
</dbReference>
<dbReference type="EMBL" id="JAINVZ010000036">
    <property type="protein sequence ID" value="MBY8889150.1"/>
    <property type="molecule type" value="Genomic_DNA"/>
</dbReference>
<dbReference type="RefSeq" id="WP_222982232.1">
    <property type="nucleotide sequence ID" value="NZ_JAINVZ010000036.1"/>
</dbReference>
<evidence type="ECO:0000313" key="2">
    <source>
        <dbReference type="EMBL" id="MBY8889150.1"/>
    </source>
</evidence>
<evidence type="ECO:0000259" key="1">
    <source>
        <dbReference type="PROSITE" id="PS50943"/>
    </source>
</evidence>
<dbReference type="InterPro" id="IPR043917">
    <property type="entry name" value="DUF5753"/>
</dbReference>
<sequence length="275" mass="30901">MQPQRKRRKKPTTAWGLVGAQVALFRGLNGLTQVELANRVTISGELMSSIEQGRRPLLPDLARELDRVLNTKGVFEVATDNMPEVDRYPVWAEEFMLYERTAVAMSWFENQVLPGLLQTENYARAVFRNEIPILSDAEIEERVAARMERQEVLHREVPVSASFIFSMATLKDRLGGGEVYRQQLAHLRACADLPGVTIQVMPEGRTTHAGLSGSFVLLETPEHVQLAYTETQRGSHLISDPDEVSILARKYAMLRSQACNPEETKGLLDSLLGER</sequence>
<dbReference type="CDD" id="cd00093">
    <property type="entry name" value="HTH_XRE"/>
    <property type="match status" value="1"/>
</dbReference>
<dbReference type="Proteomes" id="UP001198565">
    <property type="component" value="Unassembled WGS sequence"/>
</dbReference>
<dbReference type="InterPro" id="IPR001387">
    <property type="entry name" value="Cro/C1-type_HTH"/>
</dbReference>
<dbReference type="Gene3D" id="1.10.260.40">
    <property type="entry name" value="lambda repressor-like DNA-binding domains"/>
    <property type="match status" value="1"/>
</dbReference>
<evidence type="ECO:0000313" key="3">
    <source>
        <dbReference type="Proteomes" id="UP001198565"/>
    </source>
</evidence>
<organism evidence="2 3">
    <name type="scientific">Streptantibioticus parmotrematis</name>
    <dbReference type="NCBI Taxonomy" id="2873249"/>
    <lineage>
        <taxon>Bacteria</taxon>
        <taxon>Bacillati</taxon>
        <taxon>Actinomycetota</taxon>
        <taxon>Actinomycetes</taxon>
        <taxon>Kitasatosporales</taxon>
        <taxon>Streptomycetaceae</taxon>
        <taxon>Streptantibioticus</taxon>
    </lineage>
</organism>
<name>A0ABS7R107_9ACTN</name>
<proteinExistence type="predicted"/>
<accession>A0ABS7R107</accession>
<gene>
    <name evidence="2" type="ORF">K7472_30535</name>
</gene>
<dbReference type="SUPFAM" id="SSF47413">
    <property type="entry name" value="lambda repressor-like DNA-binding domains"/>
    <property type="match status" value="1"/>
</dbReference>
<protein>
    <submittedName>
        <fullName evidence="2">Helix-turn-helix transcriptional regulator</fullName>
    </submittedName>
</protein>